<dbReference type="SMART" id="SM00473">
    <property type="entry name" value="PAN_AP"/>
    <property type="match status" value="1"/>
</dbReference>
<dbReference type="Gene3D" id="2.90.10.10">
    <property type="entry name" value="Bulb-type lectin domain"/>
    <property type="match status" value="1"/>
</dbReference>
<feature type="chain" id="PRO_5044801212" description="Receptor-like serine/threonine-protein kinase" evidence="20">
    <location>
        <begin position="26"/>
        <end position="800"/>
    </location>
</feature>
<keyword evidence="6 20" id="KW-0732">Signal</keyword>
<keyword evidence="3 18" id="KW-0723">Serine/threonine-protein kinase</keyword>
<keyword evidence="14" id="KW-0675">Receptor</keyword>
<dbReference type="CDD" id="cd00028">
    <property type="entry name" value="B_lectin"/>
    <property type="match status" value="1"/>
</dbReference>
<keyword evidence="5 19" id="KW-0812">Transmembrane</keyword>
<evidence type="ECO:0000256" key="10">
    <source>
        <dbReference type="ARBA" id="ARBA00022840"/>
    </source>
</evidence>
<dbReference type="AlphaFoldDB" id="A0ABD3L9F4"/>
<evidence type="ECO:0000256" key="7">
    <source>
        <dbReference type="ARBA" id="ARBA00022734"/>
    </source>
</evidence>
<dbReference type="GO" id="GO:0005886">
    <property type="term" value="C:plasma membrane"/>
    <property type="evidence" value="ECO:0007669"/>
    <property type="project" value="UniProtKB-SubCell"/>
</dbReference>
<comment type="catalytic activity">
    <reaction evidence="16 18">
        <text>L-threonyl-[protein] + ATP = O-phospho-L-threonyl-[protein] + ADP + H(+)</text>
        <dbReference type="Rhea" id="RHEA:46608"/>
        <dbReference type="Rhea" id="RHEA-COMP:11060"/>
        <dbReference type="Rhea" id="RHEA-COMP:11605"/>
        <dbReference type="ChEBI" id="CHEBI:15378"/>
        <dbReference type="ChEBI" id="CHEBI:30013"/>
        <dbReference type="ChEBI" id="CHEBI:30616"/>
        <dbReference type="ChEBI" id="CHEBI:61977"/>
        <dbReference type="ChEBI" id="CHEBI:456216"/>
        <dbReference type="EC" id="2.7.11.1"/>
    </reaction>
</comment>
<dbReference type="InterPro" id="IPR011009">
    <property type="entry name" value="Kinase-like_dom_sf"/>
</dbReference>
<keyword evidence="12 19" id="KW-0472">Membrane</keyword>
<keyword evidence="8 18" id="KW-0547">Nucleotide-binding</keyword>
<feature type="domain" description="Protein kinase" evidence="21">
    <location>
        <begin position="487"/>
        <end position="763"/>
    </location>
</feature>
<keyword evidence="9 18" id="KW-0418">Kinase</keyword>
<keyword evidence="4 18" id="KW-0808">Transferase</keyword>
<dbReference type="GO" id="GO:0005524">
    <property type="term" value="F:ATP binding"/>
    <property type="evidence" value="ECO:0007669"/>
    <property type="project" value="UniProtKB-KW"/>
</dbReference>
<dbReference type="InterPro" id="IPR001480">
    <property type="entry name" value="Bulb-type_lectin_dom"/>
</dbReference>
<keyword evidence="13" id="KW-1015">Disulfide bond</keyword>
<dbReference type="SUPFAM" id="SSF51110">
    <property type="entry name" value="alpha-D-mannose-specific plant lectins"/>
    <property type="match status" value="1"/>
</dbReference>
<evidence type="ECO:0000256" key="9">
    <source>
        <dbReference type="ARBA" id="ARBA00022777"/>
    </source>
</evidence>
<feature type="signal peptide" evidence="20">
    <location>
        <begin position="1"/>
        <end position="25"/>
    </location>
</feature>
<evidence type="ECO:0000256" key="12">
    <source>
        <dbReference type="ARBA" id="ARBA00023136"/>
    </source>
</evidence>
<dbReference type="PROSITE" id="PS50011">
    <property type="entry name" value="PROTEIN_KINASE_DOM"/>
    <property type="match status" value="1"/>
</dbReference>
<keyword evidence="10 18" id="KW-0067">ATP-binding</keyword>
<evidence type="ECO:0000256" key="20">
    <source>
        <dbReference type="SAM" id="SignalP"/>
    </source>
</evidence>
<accession>A0ABD3L9F4</accession>
<dbReference type="CDD" id="cd14066">
    <property type="entry name" value="STKc_IRAK"/>
    <property type="match status" value="1"/>
</dbReference>
<gene>
    <name evidence="24" type="ORF">ACJRO7_015552</name>
</gene>
<keyword evidence="7" id="KW-0430">Lectin</keyword>
<comment type="similarity">
    <text evidence="18">Belongs to the protein kinase superfamily. Ser/Thr protein kinase family.</text>
</comment>
<dbReference type="InterPro" id="IPR003609">
    <property type="entry name" value="Pan_app"/>
</dbReference>
<dbReference type="SUPFAM" id="SSF56112">
    <property type="entry name" value="Protein kinase-like (PK-like)"/>
    <property type="match status" value="1"/>
</dbReference>
<comment type="caution">
    <text evidence="24">The sequence shown here is derived from an EMBL/GenBank/DDBJ whole genome shotgun (WGS) entry which is preliminary data.</text>
</comment>
<keyword evidence="15" id="KW-0325">Glycoprotein</keyword>
<feature type="domain" description="Apple" evidence="23">
    <location>
        <begin position="306"/>
        <end position="384"/>
    </location>
</feature>
<evidence type="ECO:0000256" key="17">
    <source>
        <dbReference type="ARBA" id="ARBA00048679"/>
    </source>
</evidence>
<evidence type="ECO:0000256" key="19">
    <source>
        <dbReference type="SAM" id="Phobius"/>
    </source>
</evidence>
<evidence type="ECO:0000256" key="6">
    <source>
        <dbReference type="ARBA" id="ARBA00022729"/>
    </source>
</evidence>
<evidence type="ECO:0000256" key="2">
    <source>
        <dbReference type="ARBA" id="ARBA00022475"/>
    </source>
</evidence>
<dbReference type="FunFam" id="1.10.510.10:FF:000060">
    <property type="entry name" value="G-type lectin S-receptor-like serine/threonine-protein kinase"/>
    <property type="match status" value="1"/>
</dbReference>
<dbReference type="InterPro" id="IPR000719">
    <property type="entry name" value="Prot_kinase_dom"/>
</dbReference>
<sequence length="800" mass="89153">MASKKSNKGELLLPLFALFFGSSLGAIDTIRPKDLLTSNDTLVSGAGVFELGFFDDVGSGIYYLGIWFKADLNRRAIWVSRENPMIDSSCTLQIRYDGNLVLIDRRQTPMIVNSGTLATNANTAATLLDSGNFILKQGGAVVWQSFDYPTDTYLPGMKIGRFGLNTDQSRIQVLVSWVSPQNPSRGSFTLAVNYSASTKLGVWRRDNVHMDIGFWDRGSFRFIFANTSDRYNFSYVSNENETYFTFSSKGTHASTWFVMASTGELEEHNMVDADGNISFSSMSHQLCQDSQGGNSDKCLTSMPSTCKEGNDFTQINGTVPDSALVTTMHVGFNECKVLCWGNCSCMAFVFHQDDQAVCQLYYGNKKDLLRSRDGGSGTFYERGDTSAENGGKRKKLRLIVAAALASLSVLILVILSYVQWIRHKKKGNKVRNGEATSESLETALVRIGVRASDKDLVSAKKAEISQQKDRELALFTFSSIEVATDYFAPRNKLGEGGFGPVYKGQLIEGLDIAVKRLSKTSRQGLEEFKNEVTLISKLQHRNLVRLLGCCIEGEESILIYEYMPNKSLDSFIFDPEKRALLDGRKRVSIIEGIAQGILYLHKYSRLRIIHRDLKTSNILLDSDMNPKISDFGMARIFGENETQAKTIRVVGTCGYMSPEYAMDGLFSEMSDVFAFGVILLEIVSGEKNIAFFECDHWLNLPGKGWNLWKEGKCVEFMDQTLATSCSANSAERLVQLGLLCVQERPMYRPTMSDVVSMLNNETIPLPLPREPAFLIRSASSSRRHRIFSASEITVSELCAR</sequence>
<evidence type="ECO:0000313" key="25">
    <source>
        <dbReference type="Proteomes" id="UP001634007"/>
    </source>
</evidence>
<dbReference type="Pfam" id="PF08276">
    <property type="entry name" value="PAN_2"/>
    <property type="match status" value="1"/>
</dbReference>
<evidence type="ECO:0000256" key="13">
    <source>
        <dbReference type="ARBA" id="ARBA00023157"/>
    </source>
</evidence>
<keyword evidence="11 19" id="KW-1133">Transmembrane helix</keyword>
<dbReference type="Gene3D" id="3.30.200.20">
    <property type="entry name" value="Phosphorylase Kinase, domain 1"/>
    <property type="match status" value="1"/>
</dbReference>
<organism evidence="24 25">
    <name type="scientific">Eucalyptus globulus</name>
    <name type="common">Tasmanian blue gum</name>
    <dbReference type="NCBI Taxonomy" id="34317"/>
    <lineage>
        <taxon>Eukaryota</taxon>
        <taxon>Viridiplantae</taxon>
        <taxon>Streptophyta</taxon>
        <taxon>Embryophyta</taxon>
        <taxon>Tracheophyta</taxon>
        <taxon>Spermatophyta</taxon>
        <taxon>Magnoliopsida</taxon>
        <taxon>eudicotyledons</taxon>
        <taxon>Gunneridae</taxon>
        <taxon>Pentapetalae</taxon>
        <taxon>rosids</taxon>
        <taxon>malvids</taxon>
        <taxon>Myrtales</taxon>
        <taxon>Myrtaceae</taxon>
        <taxon>Myrtoideae</taxon>
        <taxon>Eucalypteae</taxon>
        <taxon>Eucalyptus</taxon>
    </lineage>
</organism>
<dbReference type="Proteomes" id="UP001634007">
    <property type="component" value="Unassembled WGS sequence"/>
</dbReference>
<dbReference type="Pfam" id="PF01453">
    <property type="entry name" value="B_lectin"/>
    <property type="match status" value="1"/>
</dbReference>
<feature type="transmembrane region" description="Helical" evidence="19">
    <location>
        <begin position="398"/>
        <end position="421"/>
    </location>
</feature>
<dbReference type="PIRSF" id="PIRSF000641">
    <property type="entry name" value="SRK"/>
    <property type="match status" value="1"/>
</dbReference>
<dbReference type="PANTHER" id="PTHR27002">
    <property type="entry name" value="RECEPTOR-LIKE SERINE/THREONINE-PROTEIN KINASE SD1-8"/>
    <property type="match status" value="1"/>
</dbReference>
<dbReference type="Pfam" id="PF07714">
    <property type="entry name" value="PK_Tyr_Ser-Thr"/>
    <property type="match status" value="1"/>
</dbReference>
<dbReference type="CDD" id="cd01098">
    <property type="entry name" value="PAN_AP_plant"/>
    <property type="match status" value="1"/>
</dbReference>
<dbReference type="PANTHER" id="PTHR27002:SF1055">
    <property type="entry name" value="RECEPTOR-LIKE SERINE_THREONINE-PROTEIN KINASE"/>
    <property type="match status" value="1"/>
</dbReference>
<dbReference type="InterPro" id="IPR001245">
    <property type="entry name" value="Ser-Thr/Tyr_kinase_cat_dom"/>
</dbReference>
<evidence type="ECO:0000259" key="21">
    <source>
        <dbReference type="PROSITE" id="PS50011"/>
    </source>
</evidence>
<dbReference type="InterPro" id="IPR036426">
    <property type="entry name" value="Bulb-type_lectin_dom_sf"/>
</dbReference>
<evidence type="ECO:0000256" key="15">
    <source>
        <dbReference type="ARBA" id="ARBA00023180"/>
    </source>
</evidence>
<keyword evidence="2" id="KW-1003">Cell membrane</keyword>
<feature type="domain" description="Bulb-type lectin" evidence="22">
    <location>
        <begin position="27"/>
        <end position="148"/>
    </location>
</feature>
<dbReference type="GO" id="GO:0004674">
    <property type="term" value="F:protein serine/threonine kinase activity"/>
    <property type="evidence" value="ECO:0007669"/>
    <property type="project" value="UniProtKB-KW"/>
</dbReference>
<dbReference type="PROSITE" id="PS00108">
    <property type="entry name" value="PROTEIN_KINASE_ST"/>
    <property type="match status" value="1"/>
</dbReference>
<dbReference type="FunFam" id="3.30.200.20:FF:000330">
    <property type="entry name" value="G-type lectin S-receptor-like serine/threonine-protein kinase At4g03230"/>
    <property type="match status" value="1"/>
</dbReference>
<evidence type="ECO:0000256" key="16">
    <source>
        <dbReference type="ARBA" id="ARBA00047899"/>
    </source>
</evidence>
<evidence type="ECO:0000259" key="22">
    <source>
        <dbReference type="PROSITE" id="PS50927"/>
    </source>
</evidence>
<evidence type="ECO:0000256" key="1">
    <source>
        <dbReference type="ARBA" id="ARBA00004251"/>
    </source>
</evidence>
<dbReference type="SUPFAM" id="SSF57414">
    <property type="entry name" value="Hairpin loop containing domain-like"/>
    <property type="match status" value="1"/>
</dbReference>
<evidence type="ECO:0000259" key="23">
    <source>
        <dbReference type="PROSITE" id="PS50948"/>
    </source>
</evidence>
<dbReference type="EC" id="2.7.11.1" evidence="18"/>
<name>A0ABD3L9F4_EUCGL</name>
<evidence type="ECO:0000256" key="18">
    <source>
        <dbReference type="PIRNR" id="PIRNR000641"/>
    </source>
</evidence>
<keyword evidence="25" id="KW-1185">Reference proteome</keyword>
<dbReference type="InterPro" id="IPR008271">
    <property type="entry name" value="Ser/Thr_kinase_AS"/>
</dbReference>
<dbReference type="InterPro" id="IPR024171">
    <property type="entry name" value="SRK-like_kinase"/>
</dbReference>
<evidence type="ECO:0000256" key="8">
    <source>
        <dbReference type="ARBA" id="ARBA00022741"/>
    </source>
</evidence>
<comment type="catalytic activity">
    <reaction evidence="17 18">
        <text>L-seryl-[protein] + ATP = O-phospho-L-seryl-[protein] + ADP + H(+)</text>
        <dbReference type="Rhea" id="RHEA:17989"/>
        <dbReference type="Rhea" id="RHEA-COMP:9863"/>
        <dbReference type="Rhea" id="RHEA-COMP:11604"/>
        <dbReference type="ChEBI" id="CHEBI:15378"/>
        <dbReference type="ChEBI" id="CHEBI:29999"/>
        <dbReference type="ChEBI" id="CHEBI:30616"/>
        <dbReference type="ChEBI" id="CHEBI:83421"/>
        <dbReference type="ChEBI" id="CHEBI:456216"/>
        <dbReference type="EC" id="2.7.11.1"/>
    </reaction>
</comment>
<evidence type="ECO:0000256" key="11">
    <source>
        <dbReference type="ARBA" id="ARBA00022989"/>
    </source>
</evidence>
<evidence type="ECO:0000256" key="5">
    <source>
        <dbReference type="ARBA" id="ARBA00022692"/>
    </source>
</evidence>
<proteinExistence type="inferred from homology"/>
<dbReference type="EMBL" id="JBJKBG010000003">
    <property type="protein sequence ID" value="KAL3746606.1"/>
    <property type="molecule type" value="Genomic_DNA"/>
</dbReference>
<dbReference type="PROSITE" id="PS50927">
    <property type="entry name" value="BULB_LECTIN"/>
    <property type="match status" value="1"/>
</dbReference>
<dbReference type="SMART" id="SM00220">
    <property type="entry name" value="S_TKc"/>
    <property type="match status" value="1"/>
</dbReference>
<dbReference type="GO" id="GO:0030246">
    <property type="term" value="F:carbohydrate binding"/>
    <property type="evidence" value="ECO:0007669"/>
    <property type="project" value="UniProtKB-KW"/>
</dbReference>
<evidence type="ECO:0000313" key="24">
    <source>
        <dbReference type="EMBL" id="KAL3746606.1"/>
    </source>
</evidence>
<evidence type="ECO:0000256" key="14">
    <source>
        <dbReference type="ARBA" id="ARBA00023170"/>
    </source>
</evidence>
<comment type="subcellular location">
    <subcellularLocation>
        <location evidence="1">Cell membrane</location>
        <topology evidence="1">Single-pass type I membrane protein</topology>
    </subcellularLocation>
</comment>
<dbReference type="PROSITE" id="PS50948">
    <property type="entry name" value="PAN"/>
    <property type="match status" value="1"/>
</dbReference>
<reference evidence="24 25" key="1">
    <citation type="submission" date="2024-11" db="EMBL/GenBank/DDBJ databases">
        <title>Chromosome-level genome assembly of Eucalyptus globulus Labill. provides insights into its genome evolution.</title>
        <authorList>
            <person name="Li X."/>
        </authorList>
    </citation>
    <scope>NUCLEOTIDE SEQUENCE [LARGE SCALE GENOMIC DNA]</scope>
    <source>
        <strain evidence="24">CL2024</strain>
        <tissue evidence="24">Fresh tender leaves</tissue>
    </source>
</reference>
<dbReference type="Gene3D" id="1.10.510.10">
    <property type="entry name" value="Transferase(Phosphotransferase) domain 1"/>
    <property type="match status" value="1"/>
</dbReference>
<evidence type="ECO:0000256" key="4">
    <source>
        <dbReference type="ARBA" id="ARBA00022679"/>
    </source>
</evidence>
<protein>
    <recommendedName>
        <fullName evidence="18">Receptor-like serine/threonine-protein kinase</fullName>
        <ecNumber evidence="18">2.7.11.1</ecNumber>
    </recommendedName>
</protein>
<evidence type="ECO:0000256" key="3">
    <source>
        <dbReference type="ARBA" id="ARBA00022527"/>
    </source>
</evidence>
<dbReference type="SMART" id="SM00108">
    <property type="entry name" value="B_lectin"/>
    <property type="match status" value="1"/>
</dbReference>